<dbReference type="AlphaFoldDB" id="A0A6B8RGP2"/>
<dbReference type="EMBL" id="CP034235">
    <property type="protein sequence ID" value="QGQ94568.1"/>
    <property type="molecule type" value="Genomic_DNA"/>
</dbReference>
<name>A0A6B8RGP2_9BACL</name>
<dbReference type="EC" id="5.1.3.32" evidence="1"/>
<dbReference type="GO" id="GO:0062192">
    <property type="term" value="F:L-rhamnose mutarotase activity"/>
    <property type="evidence" value="ECO:0007669"/>
    <property type="project" value="UniProtKB-EC"/>
</dbReference>
<dbReference type="OrthoDB" id="3826869at2"/>
<proteinExistence type="predicted"/>
<reference evidence="2" key="1">
    <citation type="submission" date="2018-11" db="EMBL/GenBank/DDBJ databases">
        <title>Complete genome sequence of Paenibacillus sp. ML311-T8.</title>
        <authorList>
            <person name="Nam Y.-D."/>
            <person name="Kang J."/>
            <person name="Chung W.-H."/>
            <person name="Park Y.S."/>
        </authorList>
    </citation>
    <scope>NUCLEOTIDE SEQUENCE [LARGE SCALE GENOMIC DNA]</scope>
    <source>
        <strain evidence="2">ML311-T8</strain>
    </source>
</reference>
<dbReference type="SUPFAM" id="SSF54909">
    <property type="entry name" value="Dimeric alpha+beta barrel"/>
    <property type="match status" value="1"/>
</dbReference>
<dbReference type="KEGG" id="ppsc:EHS13_06550"/>
<dbReference type="Pfam" id="PF05336">
    <property type="entry name" value="rhaM"/>
    <property type="match status" value="1"/>
</dbReference>
<dbReference type="InterPro" id="IPR008000">
    <property type="entry name" value="Rham/fucose_mutarotase"/>
</dbReference>
<evidence type="ECO:0000313" key="1">
    <source>
        <dbReference type="EMBL" id="QGQ94568.1"/>
    </source>
</evidence>
<dbReference type="Gene3D" id="3.30.70.100">
    <property type="match status" value="1"/>
</dbReference>
<keyword evidence="1" id="KW-0413">Isomerase</keyword>
<evidence type="ECO:0000313" key="2">
    <source>
        <dbReference type="Proteomes" id="UP000426246"/>
    </source>
</evidence>
<organism evidence="1 2">
    <name type="scientific">Paenibacillus psychroresistens</name>
    <dbReference type="NCBI Taxonomy" id="1778678"/>
    <lineage>
        <taxon>Bacteria</taxon>
        <taxon>Bacillati</taxon>
        <taxon>Bacillota</taxon>
        <taxon>Bacilli</taxon>
        <taxon>Bacillales</taxon>
        <taxon>Paenibacillaceae</taxon>
        <taxon>Paenibacillus</taxon>
    </lineage>
</organism>
<dbReference type="InterPro" id="IPR011008">
    <property type="entry name" value="Dimeric_a/b-barrel"/>
</dbReference>
<accession>A0A6B8RGP2</accession>
<protein>
    <submittedName>
        <fullName evidence="1">L-rhamnose mutarotase</fullName>
        <ecNumber evidence="1">5.1.3.32</ecNumber>
    </submittedName>
</protein>
<gene>
    <name evidence="1" type="ORF">EHS13_06550</name>
</gene>
<dbReference type="RefSeq" id="WP_155699575.1">
    <property type="nucleotide sequence ID" value="NZ_CP034235.1"/>
</dbReference>
<keyword evidence="2" id="KW-1185">Reference proteome</keyword>
<dbReference type="Proteomes" id="UP000426246">
    <property type="component" value="Chromosome"/>
</dbReference>
<sequence length="108" mass="12999">MITMKLRVATLHPDKIDEYERLHNEIPEMNIKHIREAGYAKLQIFRQGLQLMMYLEWDSTTEIPDRFVDEEVEAAWHRLTEPCFSRTWEEVPMIFSLDQPRINGYVVF</sequence>